<dbReference type="EMBL" id="BAABGN010000013">
    <property type="protein sequence ID" value="GAA4430754.1"/>
    <property type="molecule type" value="Genomic_DNA"/>
</dbReference>
<dbReference type="Pfam" id="PF20434">
    <property type="entry name" value="BD-FAE"/>
    <property type="match status" value="1"/>
</dbReference>
<dbReference type="InterPro" id="IPR033140">
    <property type="entry name" value="Lipase_GDXG_put_SER_AS"/>
</dbReference>
<gene>
    <name evidence="5" type="ORF">GCM10023169_34540</name>
</gene>
<evidence type="ECO:0000256" key="2">
    <source>
        <dbReference type="ARBA" id="ARBA00022801"/>
    </source>
</evidence>
<feature type="domain" description="BD-FAE-like" evidence="4">
    <location>
        <begin position="28"/>
        <end position="233"/>
    </location>
</feature>
<evidence type="ECO:0000256" key="1">
    <source>
        <dbReference type="ARBA" id="ARBA00010515"/>
    </source>
</evidence>
<evidence type="ECO:0000259" key="4">
    <source>
        <dbReference type="Pfam" id="PF20434"/>
    </source>
</evidence>
<proteinExistence type="inferred from homology"/>
<evidence type="ECO:0000313" key="5">
    <source>
        <dbReference type="EMBL" id="GAA4430754.1"/>
    </source>
</evidence>
<reference evidence="6" key="1">
    <citation type="journal article" date="2019" name="Int. J. Syst. Evol. Microbiol.">
        <title>The Global Catalogue of Microorganisms (GCM) 10K type strain sequencing project: providing services to taxonomists for standard genome sequencing and annotation.</title>
        <authorList>
            <consortium name="The Broad Institute Genomics Platform"/>
            <consortium name="The Broad Institute Genome Sequencing Center for Infectious Disease"/>
            <person name="Wu L."/>
            <person name="Ma J."/>
        </authorList>
    </citation>
    <scope>NUCLEOTIDE SEQUENCE [LARGE SCALE GENOMIC DNA]</scope>
    <source>
        <strain evidence="6">JCM 17810</strain>
    </source>
</reference>
<accession>A0ABP8LKT8</accession>
<dbReference type="InterPro" id="IPR050300">
    <property type="entry name" value="GDXG_lipolytic_enzyme"/>
</dbReference>
<organism evidence="5 6">
    <name type="scientific">Georgenia halophila</name>
    <dbReference type="NCBI Taxonomy" id="620889"/>
    <lineage>
        <taxon>Bacteria</taxon>
        <taxon>Bacillati</taxon>
        <taxon>Actinomycetota</taxon>
        <taxon>Actinomycetes</taxon>
        <taxon>Micrococcales</taxon>
        <taxon>Bogoriellaceae</taxon>
        <taxon>Georgenia</taxon>
    </lineage>
</organism>
<dbReference type="InterPro" id="IPR029058">
    <property type="entry name" value="AB_hydrolase_fold"/>
</dbReference>
<dbReference type="RefSeq" id="WP_345217819.1">
    <property type="nucleotide sequence ID" value="NZ_BAABGN010000013.1"/>
</dbReference>
<dbReference type="InterPro" id="IPR049492">
    <property type="entry name" value="BD-FAE-like_dom"/>
</dbReference>
<sequence length="284" mass="30754">MELHAPAGVIHKQKSAYRDDDPDATFHLYRPEDASGQLPAVIWIHGGAWISGGAADDVPYFELIAEHGYTVIGVDYSLGPERIYPTAVHQLNDALSYINAHAERLHVDPDRIVLAGDSAGAQLATQLSVLTTNPEYAGELGVKPALHAVQLRGVVLNCGIYDVRALLGAKGLLGWGDGIAIWAYTGSKAIDDSAAVRQMSTIHHVNRAHPPVYISGGNGDPLTKEQSEPMAARLAELGIDVTTLFWPTNHTPPLPHEYQFNLDNAEGRTAFAKTLEFLEQRLVS</sequence>
<protein>
    <submittedName>
        <fullName evidence="5">Alpha/beta hydrolase</fullName>
    </submittedName>
</protein>
<dbReference type="PROSITE" id="PS01174">
    <property type="entry name" value="LIPASE_GDXG_SER"/>
    <property type="match status" value="1"/>
</dbReference>
<dbReference type="Gene3D" id="3.40.50.1820">
    <property type="entry name" value="alpha/beta hydrolase"/>
    <property type="match status" value="1"/>
</dbReference>
<dbReference type="GO" id="GO:0016787">
    <property type="term" value="F:hydrolase activity"/>
    <property type="evidence" value="ECO:0007669"/>
    <property type="project" value="UniProtKB-KW"/>
</dbReference>
<name>A0ABP8LKT8_9MICO</name>
<comment type="similarity">
    <text evidence="1">Belongs to the 'GDXG' lipolytic enzyme family.</text>
</comment>
<feature type="active site" evidence="3">
    <location>
        <position position="118"/>
    </location>
</feature>
<evidence type="ECO:0000256" key="3">
    <source>
        <dbReference type="PROSITE-ProRule" id="PRU10038"/>
    </source>
</evidence>
<keyword evidence="6" id="KW-1185">Reference proteome</keyword>
<evidence type="ECO:0000313" key="6">
    <source>
        <dbReference type="Proteomes" id="UP001500622"/>
    </source>
</evidence>
<dbReference type="SUPFAM" id="SSF53474">
    <property type="entry name" value="alpha/beta-Hydrolases"/>
    <property type="match status" value="1"/>
</dbReference>
<comment type="caution">
    <text evidence="5">The sequence shown here is derived from an EMBL/GenBank/DDBJ whole genome shotgun (WGS) entry which is preliminary data.</text>
</comment>
<keyword evidence="2 5" id="KW-0378">Hydrolase</keyword>
<dbReference type="Proteomes" id="UP001500622">
    <property type="component" value="Unassembled WGS sequence"/>
</dbReference>
<dbReference type="PANTHER" id="PTHR48081">
    <property type="entry name" value="AB HYDROLASE SUPERFAMILY PROTEIN C4A8.06C"/>
    <property type="match status" value="1"/>
</dbReference>